<feature type="transmembrane region" description="Helical" evidence="1">
    <location>
        <begin position="410"/>
        <end position="429"/>
    </location>
</feature>
<dbReference type="Proteomes" id="UP001157069">
    <property type="component" value="Unassembled WGS sequence"/>
</dbReference>
<name>A0ABQ6JUT4_9MICO</name>
<comment type="caution">
    <text evidence="3">The sequence shown here is derived from an EMBL/GenBank/DDBJ whole genome shotgun (WGS) entry which is preliminary data.</text>
</comment>
<evidence type="ECO:0000313" key="3">
    <source>
        <dbReference type="EMBL" id="GMA90490.1"/>
    </source>
</evidence>
<organism evidence="3 4">
    <name type="scientific">Homoserinibacter gongjuensis</name>
    <dbReference type="NCBI Taxonomy" id="1162968"/>
    <lineage>
        <taxon>Bacteria</taxon>
        <taxon>Bacillati</taxon>
        <taxon>Actinomycetota</taxon>
        <taxon>Actinomycetes</taxon>
        <taxon>Micrococcales</taxon>
        <taxon>Microbacteriaceae</taxon>
        <taxon>Homoserinibacter</taxon>
    </lineage>
</organism>
<dbReference type="EMBL" id="BSVA01000001">
    <property type="protein sequence ID" value="GMA90490.1"/>
    <property type="molecule type" value="Genomic_DNA"/>
</dbReference>
<accession>A0ABQ6JUT4</accession>
<keyword evidence="1" id="KW-0812">Transmembrane</keyword>
<feature type="chain" id="PRO_5045041296" description="LPXTG-motif cell wall anchor domain-containing protein" evidence="2">
    <location>
        <begin position="35"/>
        <end position="439"/>
    </location>
</feature>
<protein>
    <recommendedName>
        <fullName evidence="5">LPXTG-motif cell wall anchor domain-containing protein</fullName>
    </recommendedName>
</protein>
<keyword evidence="1" id="KW-0472">Membrane</keyword>
<reference evidence="4" key="1">
    <citation type="journal article" date="2019" name="Int. J. Syst. Evol. Microbiol.">
        <title>The Global Catalogue of Microorganisms (GCM) 10K type strain sequencing project: providing services to taxonomists for standard genome sequencing and annotation.</title>
        <authorList>
            <consortium name="The Broad Institute Genomics Platform"/>
            <consortium name="The Broad Institute Genome Sequencing Center for Infectious Disease"/>
            <person name="Wu L."/>
            <person name="Ma J."/>
        </authorList>
    </citation>
    <scope>NUCLEOTIDE SEQUENCE [LARGE SCALE GENOMIC DNA]</scope>
    <source>
        <strain evidence="4">NBRC 108755</strain>
    </source>
</reference>
<sequence length="439" mass="44316">MTPSLSASFRRAAVTMVAVGVTALLALPGSSAVAAPGGVVDVHASDLASSRPAASAGWWSDVSNASVGVDALGPDGDTALALNLADTTSRAYVYRSFAAGERPTDIDALRAGASYTYAGPNVNFQFELVFRPADSSYGPNPTDPAAPGNDYCDSANVWGFTDVPETWCYTVLKWEPLAASAGWATVDLTADTAVDSSTGTGGWRSQKRIGTWPKVGAFSGSGTFSDYFAQIAEYEVTAIVVGAGSGTAGPTTARVSDITVGGVSYRFAAEPAAPAAPPAADSTALADLIDAEGIDVAADTAQFVPVGLANADISRVDPTLPFAGDFPWSEPSDAFVDVYSYSTASFLGTFAVVGGTVQLRGVDLSHLAGGTHHVLFRGQTSGALGVVQVTVLAAGGGAELAATGAPTGTIVVGLVSLAALLAGVGALILGRRQVARLAV</sequence>
<proteinExistence type="predicted"/>
<dbReference type="RefSeq" id="WP_284298278.1">
    <property type="nucleotide sequence ID" value="NZ_BSVA01000001.1"/>
</dbReference>
<evidence type="ECO:0000256" key="2">
    <source>
        <dbReference type="SAM" id="SignalP"/>
    </source>
</evidence>
<keyword evidence="2" id="KW-0732">Signal</keyword>
<evidence type="ECO:0000256" key="1">
    <source>
        <dbReference type="SAM" id="Phobius"/>
    </source>
</evidence>
<feature type="signal peptide" evidence="2">
    <location>
        <begin position="1"/>
        <end position="34"/>
    </location>
</feature>
<keyword evidence="1" id="KW-1133">Transmembrane helix</keyword>
<gene>
    <name evidence="3" type="ORF">GCM10025869_10190</name>
</gene>
<evidence type="ECO:0008006" key="5">
    <source>
        <dbReference type="Google" id="ProtNLM"/>
    </source>
</evidence>
<keyword evidence="4" id="KW-1185">Reference proteome</keyword>
<evidence type="ECO:0000313" key="4">
    <source>
        <dbReference type="Proteomes" id="UP001157069"/>
    </source>
</evidence>